<reference evidence="3 4" key="2">
    <citation type="journal article" date="2014" name="Genome Announc.">
        <title>Complete Genome Sequence of Coprothermobacter proteolyticus DSM 5265.</title>
        <authorList>
            <person name="Alexiev A."/>
            <person name="Coil D.A."/>
            <person name="Badger J.H."/>
            <person name="Enticknap J."/>
            <person name="Ward N."/>
            <person name="Robb F.T."/>
            <person name="Eisen J.A."/>
        </authorList>
    </citation>
    <scope>NUCLEOTIDE SEQUENCE [LARGE SCALE GENOMIC DNA]</scope>
    <source>
        <strain evidence="4">ATCC 35245 / DSM 5265 / OCM 4 / BT</strain>
    </source>
</reference>
<dbReference type="Pfam" id="PF01895">
    <property type="entry name" value="PhoU"/>
    <property type="match status" value="2"/>
</dbReference>
<evidence type="ECO:0000313" key="4">
    <source>
        <dbReference type="Proteomes" id="UP000001732"/>
    </source>
</evidence>
<dbReference type="AlphaFoldDB" id="B5Y817"/>
<dbReference type="GO" id="GO:0030643">
    <property type="term" value="P:intracellular phosphate ion homeostasis"/>
    <property type="evidence" value="ECO:0007669"/>
    <property type="project" value="InterPro"/>
</dbReference>
<dbReference type="Gene3D" id="1.20.58.220">
    <property type="entry name" value="Phosphate transport system protein phou homolog 2, domain 2"/>
    <property type="match status" value="2"/>
</dbReference>
<evidence type="ECO:0000256" key="1">
    <source>
        <dbReference type="ARBA" id="ARBA00008107"/>
    </source>
</evidence>
<dbReference type="RefSeq" id="WP_012544238.1">
    <property type="nucleotide sequence ID" value="NC_011295.1"/>
</dbReference>
<feature type="domain" description="PhoU" evidence="2">
    <location>
        <begin position="115"/>
        <end position="196"/>
    </location>
</feature>
<dbReference type="InterPro" id="IPR038078">
    <property type="entry name" value="PhoU-like_sf"/>
</dbReference>
<dbReference type="InterPro" id="IPR028366">
    <property type="entry name" value="PhoU"/>
</dbReference>
<dbReference type="EMBL" id="CP001145">
    <property type="protein sequence ID" value="ACI17586.1"/>
    <property type="molecule type" value="Genomic_DNA"/>
</dbReference>
<feature type="domain" description="PhoU" evidence="2">
    <location>
        <begin position="16"/>
        <end position="96"/>
    </location>
</feature>
<sequence length="209" mass="23494">MKSTTKLLEERLIYLSSLARDTCRAVLDAVERKSPANANAVLALDQKVDELNKDIQETVLQVAMECPDDIASVIIIGKIAQDIERLVDHSMNVARIAIDPTVPSESYDFYALTFKRMGEIVIEMLDEAIDAFINRDPEIAKQVAKKDDVLDTIYADLKKRLRSGQENLKLEETIDLMLAAKHLERMGDYVTNICEYTTMLTTGVQADLN</sequence>
<reference evidence="4" key="1">
    <citation type="submission" date="2008-08" db="EMBL/GenBank/DDBJ databases">
        <title>The complete genome sequence of Coprothermobacter proteolyticus strain ATCC 5245 / DSM 5265 / BT.</title>
        <authorList>
            <person name="Dodson R.J."/>
            <person name="Durkin A.S."/>
            <person name="Wu M."/>
            <person name="Eisen J."/>
            <person name="Sutton G."/>
        </authorList>
    </citation>
    <scope>NUCLEOTIDE SEQUENCE [LARGE SCALE GENOMIC DNA]</scope>
    <source>
        <strain evidence="4">ATCC 35245 / DSM 5265 / OCM 4 / BT</strain>
    </source>
</reference>
<evidence type="ECO:0000313" key="3">
    <source>
        <dbReference type="EMBL" id="ACI17586.1"/>
    </source>
</evidence>
<proteinExistence type="inferred from homology"/>
<name>B5Y817_COPPD</name>
<keyword evidence="4" id="KW-1185">Reference proteome</keyword>
<dbReference type="eggNOG" id="COG0704">
    <property type="taxonomic scope" value="Bacteria"/>
</dbReference>
<dbReference type="STRING" id="309798.COPRO5265_0559"/>
<dbReference type="Proteomes" id="UP000001732">
    <property type="component" value="Chromosome"/>
</dbReference>
<dbReference type="HOGENOM" id="CLU_078518_2_1_9"/>
<gene>
    <name evidence="3" type="ordered locus">COPRO5265_0559</name>
</gene>
<organism evidence="3 4">
    <name type="scientific">Coprothermobacter proteolyticus (strain ATCC 35245 / DSM 5265 / OCM 4 / BT)</name>
    <dbReference type="NCBI Taxonomy" id="309798"/>
    <lineage>
        <taxon>Bacteria</taxon>
        <taxon>Pseudomonadati</taxon>
        <taxon>Coprothermobacterota</taxon>
        <taxon>Coprothermobacteria</taxon>
        <taxon>Coprothermobacterales</taxon>
        <taxon>Coprothermobacteraceae</taxon>
        <taxon>Coprothermobacter</taxon>
    </lineage>
</organism>
<evidence type="ECO:0000259" key="2">
    <source>
        <dbReference type="Pfam" id="PF01895"/>
    </source>
</evidence>
<dbReference type="InterPro" id="IPR026022">
    <property type="entry name" value="PhoU_dom"/>
</dbReference>
<dbReference type="KEGG" id="cpo:COPRO5265_0559"/>
<dbReference type="PANTHER" id="PTHR42930:SF3">
    <property type="entry name" value="PHOSPHATE-SPECIFIC TRANSPORT SYSTEM ACCESSORY PROTEIN PHOU"/>
    <property type="match status" value="1"/>
</dbReference>
<dbReference type="OrthoDB" id="9814256at2"/>
<dbReference type="PANTHER" id="PTHR42930">
    <property type="entry name" value="PHOSPHATE-SPECIFIC TRANSPORT SYSTEM ACCESSORY PROTEIN PHOU"/>
    <property type="match status" value="1"/>
</dbReference>
<accession>B5Y817</accession>
<comment type="similarity">
    <text evidence="1">Belongs to the PhoU family.</text>
</comment>
<dbReference type="SUPFAM" id="SSF109755">
    <property type="entry name" value="PhoU-like"/>
    <property type="match status" value="1"/>
</dbReference>
<dbReference type="GO" id="GO:0045936">
    <property type="term" value="P:negative regulation of phosphate metabolic process"/>
    <property type="evidence" value="ECO:0007669"/>
    <property type="project" value="InterPro"/>
</dbReference>
<protein>
    <submittedName>
        <fullName evidence="3">Phosphate transport system regulatory protein PhoU, putative</fullName>
    </submittedName>
</protein>